<dbReference type="EMBL" id="SRLO01000028">
    <property type="protein sequence ID" value="TNN84282.1"/>
    <property type="molecule type" value="Genomic_DNA"/>
</dbReference>
<organism evidence="1 2">
    <name type="scientific">Liparis tanakae</name>
    <name type="common">Tanaka's snailfish</name>
    <dbReference type="NCBI Taxonomy" id="230148"/>
    <lineage>
        <taxon>Eukaryota</taxon>
        <taxon>Metazoa</taxon>
        <taxon>Chordata</taxon>
        <taxon>Craniata</taxon>
        <taxon>Vertebrata</taxon>
        <taxon>Euteleostomi</taxon>
        <taxon>Actinopterygii</taxon>
        <taxon>Neopterygii</taxon>
        <taxon>Teleostei</taxon>
        <taxon>Neoteleostei</taxon>
        <taxon>Acanthomorphata</taxon>
        <taxon>Eupercaria</taxon>
        <taxon>Perciformes</taxon>
        <taxon>Cottioidei</taxon>
        <taxon>Cottales</taxon>
        <taxon>Liparidae</taxon>
        <taxon>Liparis</taxon>
    </lineage>
</organism>
<evidence type="ECO:0000313" key="1">
    <source>
        <dbReference type="EMBL" id="TNN84282.1"/>
    </source>
</evidence>
<dbReference type="AlphaFoldDB" id="A0A4Z2J487"/>
<keyword evidence="2" id="KW-1185">Reference proteome</keyword>
<protein>
    <submittedName>
        <fullName evidence="1">Uncharacterized protein</fullName>
    </submittedName>
</protein>
<accession>A0A4Z2J487</accession>
<reference evidence="1 2" key="1">
    <citation type="submission" date="2019-03" db="EMBL/GenBank/DDBJ databases">
        <title>First draft genome of Liparis tanakae, snailfish: a comprehensive survey of snailfish specific genes.</title>
        <authorList>
            <person name="Kim W."/>
            <person name="Song I."/>
            <person name="Jeong J.-H."/>
            <person name="Kim D."/>
            <person name="Kim S."/>
            <person name="Ryu S."/>
            <person name="Song J.Y."/>
            <person name="Lee S.K."/>
        </authorList>
    </citation>
    <scope>NUCLEOTIDE SEQUENCE [LARGE SCALE GENOMIC DNA]</scope>
    <source>
        <tissue evidence="1">Muscle</tissue>
    </source>
</reference>
<gene>
    <name evidence="1" type="ORF">EYF80_005609</name>
</gene>
<proteinExistence type="predicted"/>
<sequence>MLRGRSANDIVLPSGEAPYSSREASCVGILLERIILGGPPTGLGTEDTCLGPNPGPELEKQAEEFTLSKGAGLGVRRGPAELPVELTRSWSLE</sequence>
<evidence type="ECO:0000313" key="2">
    <source>
        <dbReference type="Proteomes" id="UP000314294"/>
    </source>
</evidence>
<comment type="caution">
    <text evidence="1">The sequence shown here is derived from an EMBL/GenBank/DDBJ whole genome shotgun (WGS) entry which is preliminary data.</text>
</comment>
<name>A0A4Z2J487_9TELE</name>
<dbReference type="Proteomes" id="UP000314294">
    <property type="component" value="Unassembled WGS sequence"/>
</dbReference>